<sequence length="480" mass="52391">MSANISVPLGPPASLPVPNPTKSFWLHSEPTANPLAKEGSRGPITSEADICIIGSGITGVSTAFHLSEIIRSGDGAPGHDGGPLKVLVLEARDFCINGGHLTPVSFFGFMTNEQKYGTHEAISNAALEEHTFNGIRRLCRDNKWGKDIDFIESGRTIMFLTEDDHQNAWIDFNRAVAAGLPGLTGENRRVEWLRKEEVKKRYGANYPAVRTPGSNLWPLKLVTKLYQKAATNAPKDMLVRLHTSTPVTAMAPISTSSSGSGPRWRLRTPRGDISCNYVVHATNGYASYLLPHMAGPKGIVPTRGQVVALRANAPAAEITSSGWTSNSGFEYWFPRPPKNLKDPPLIILGGGREVTGDFEFHQTDDSTVNPAVGRAIRGFLPPLFPGKYKEGREPEGEWTGILGYTKIGDPFVGPVIDPASSRLNKYEGQFIAAGYHGHGMPRAYACAEAVAQMIIADMRQESWTRPAWLPQHYLTTSRPR</sequence>
<protein>
    <submittedName>
        <fullName evidence="2">FAD dependent oxidoreductase</fullName>
    </submittedName>
</protein>
<dbReference type="Pfam" id="PF01266">
    <property type="entry name" value="DAO"/>
    <property type="match status" value="1"/>
</dbReference>
<dbReference type="SUPFAM" id="SSF51905">
    <property type="entry name" value="FAD/NAD(P)-binding domain"/>
    <property type="match status" value="1"/>
</dbReference>
<dbReference type="AlphaFoldDB" id="A0A164W9M7"/>
<gene>
    <name evidence="2" type="ORF">SISNIDRAFT_502306</name>
</gene>
<proteinExistence type="predicted"/>
<dbReference type="PANTHER" id="PTHR13847">
    <property type="entry name" value="SARCOSINE DEHYDROGENASE-RELATED"/>
    <property type="match status" value="1"/>
</dbReference>
<evidence type="ECO:0000313" key="3">
    <source>
        <dbReference type="Proteomes" id="UP000076722"/>
    </source>
</evidence>
<keyword evidence="3" id="KW-1185">Reference proteome</keyword>
<reference evidence="2 3" key="1">
    <citation type="journal article" date="2016" name="Mol. Biol. Evol.">
        <title>Comparative Genomics of Early-Diverging Mushroom-Forming Fungi Provides Insights into the Origins of Lignocellulose Decay Capabilities.</title>
        <authorList>
            <person name="Nagy L.G."/>
            <person name="Riley R."/>
            <person name="Tritt A."/>
            <person name="Adam C."/>
            <person name="Daum C."/>
            <person name="Floudas D."/>
            <person name="Sun H."/>
            <person name="Yadav J.S."/>
            <person name="Pangilinan J."/>
            <person name="Larsson K.H."/>
            <person name="Matsuura K."/>
            <person name="Barry K."/>
            <person name="Labutti K."/>
            <person name="Kuo R."/>
            <person name="Ohm R.A."/>
            <person name="Bhattacharya S.S."/>
            <person name="Shirouzu T."/>
            <person name="Yoshinaga Y."/>
            <person name="Martin F.M."/>
            <person name="Grigoriev I.V."/>
            <person name="Hibbett D.S."/>
        </authorList>
    </citation>
    <scope>NUCLEOTIDE SEQUENCE [LARGE SCALE GENOMIC DNA]</scope>
    <source>
        <strain evidence="2 3">HHB9708</strain>
    </source>
</reference>
<dbReference type="OrthoDB" id="429143at2759"/>
<organism evidence="2 3">
    <name type="scientific">Sistotremastrum niveocremeum HHB9708</name>
    <dbReference type="NCBI Taxonomy" id="1314777"/>
    <lineage>
        <taxon>Eukaryota</taxon>
        <taxon>Fungi</taxon>
        <taxon>Dikarya</taxon>
        <taxon>Basidiomycota</taxon>
        <taxon>Agaricomycotina</taxon>
        <taxon>Agaricomycetes</taxon>
        <taxon>Sistotremastrales</taxon>
        <taxon>Sistotremastraceae</taxon>
        <taxon>Sertulicium</taxon>
        <taxon>Sertulicium niveocremeum</taxon>
    </lineage>
</organism>
<feature type="domain" description="FAD dependent oxidoreductase" evidence="1">
    <location>
        <begin position="49"/>
        <end position="453"/>
    </location>
</feature>
<evidence type="ECO:0000313" key="2">
    <source>
        <dbReference type="EMBL" id="KZS94861.1"/>
    </source>
</evidence>
<dbReference type="Gene3D" id="3.30.9.10">
    <property type="entry name" value="D-Amino Acid Oxidase, subunit A, domain 2"/>
    <property type="match status" value="1"/>
</dbReference>
<dbReference type="EMBL" id="KV419403">
    <property type="protein sequence ID" value="KZS94861.1"/>
    <property type="molecule type" value="Genomic_DNA"/>
</dbReference>
<dbReference type="STRING" id="1314777.A0A164W9M7"/>
<dbReference type="InterPro" id="IPR006076">
    <property type="entry name" value="FAD-dep_OxRdtase"/>
</dbReference>
<name>A0A164W9M7_9AGAM</name>
<accession>A0A164W9M7</accession>
<dbReference type="Proteomes" id="UP000076722">
    <property type="component" value="Unassembled WGS sequence"/>
</dbReference>
<dbReference type="InterPro" id="IPR036188">
    <property type="entry name" value="FAD/NAD-bd_sf"/>
</dbReference>
<dbReference type="GO" id="GO:0005737">
    <property type="term" value="C:cytoplasm"/>
    <property type="evidence" value="ECO:0007669"/>
    <property type="project" value="TreeGrafter"/>
</dbReference>
<evidence type="ECO:0000259" key="1">
    <source>
        <dbReference type="Pfam" id="PF01266"/>
    </source>
</evidence>
<dbReference type="Gene3D" id="3.50.50.60">
    <property type="entry name" value="FAD/NAD(P)-binding domain"/>
    <property type="match status" value="1"/>
</dbReference>
<dbReference type="PANTHER" id="PTHR13847:SF260">
    <property type="entry name" value="FAD DEPENDENT OXIDOREDUCTASE DOMAIN-CONTAINING PROTEIN"/>
    <property type="match status" value="1"/>
</dbReference>